<dbReference type="SUPFAM" id="SSF101473">
    <property type="entry name" value="DhaL-like"/>
    <property type="match status" value="1"/>
</dbReference>
<comment type="caution">
    <text evidence="5">The sequence shown here is derived from an EMBL/GenBank/DDBJ whole genome shotgun (WGS) entry which is preliminary data.</text>
</comment>
<feature type="domain" description="DhaL" evidence="4">
    <location>
        <begin position="30"/>
        <end position="230"/>
    </location>
</feature>
<dbReference type="GO" id="GO:0019563">
    <property type="term" value="P:glycerol catabolic process"/>
    <property type="evidence" value="ECO:0007669"/>
    <property type="project" value="TreeGrafter"/>
</dbReference>
<dbReference type="InterPro" id="IPR012737">
    <property type="entry name" value="DhaK_L_YcgS"/>
</dbReference>
<dbReference type="GO" id="GO:0005829">
    <property type="term" value="C:cytosol"/>
    <property type="evidence" value="ECO:0007669"/>
    <property type="project" value="TreeGrafter"/>
</dbReference>
<dbReference type="Gene3D" id="1.25.40.340">
    <property type="match status" value="1"/>
</dbReference>
<dbReference type="Pfam" id="PF02734">
    <property type="entry name" value="Dak2"/>
    <property type="match status" value="1"/>
</dbReference>
<reference evidence="5 6" key="1">
    <citation type="submission" date="2017-04" db="EMBL/GenBank/DDBJ databases">
        <title>Comparative genome analysis of Subtercola boreus.</title>
        <authorList>
            <person name="Cho Y.-J."/>
            <person name="Cho A."/>
            <person name="Kim O.-S."/>
            <person name="Lee J.-I."/>
        </authorList>
    </citation>
    <scope>NUCLEOTIDE SEQUENCE [LARGE SCALE GENOMIC DNA]</scope>
    <source>
        <strain evidence="5 6">K300</strain>
    </source>
</reference>
<dbReference type="PANTHER" id="PTHR28629">
    <property type="entry name" value="TRIOKINASE/FMN CYCLASE"/>
    <property type="match status" value="1"/>
</dbReference>
<keyword evidence="6" id="KW-1185">Reference proteome</keyword>
<dbReference type="PROSITE" id="PS51480">
    <property type="entry name" value="DHAL"/>
    <property type="match status" value="1"/>
</dbReference>
<feature type="region of interest" description="Disordered" evidence="3">
    <location>
        <begin position="1"/>
        <end position="26"/>
    </location>
</feature>
<feature type="compositionally biased region" description="Polar residues" evidence="3">
    <location>
        <begin position="1"/>
        <end position="14"/>
    </location>
</feature>
<gene>
    <name evidence="5" type="ORF">B7R54_07445</name>
</gene>
<dbReference type="InterPro" id="IPR050861">
    <property type="entry name" value="Dihydroxyacetone_Kinase"/>
</dbReference>
<sequence>MTDSPTDQTASLSPSHDGPSADPQPDHDLRAAELVVRTISEEAIAQEKYFGDLDSVVGDGDFGYSLARGFEFVLAEWDDIDRADAGAFLSKVATMITGHIGGTSGPLWGTAFLRAGTRLKGQSDLGTADVVDALRGAIEGIKKRGKSDVGDKTLLDALVPAVDALEASFASGDDTRTALAAMATTARSSAEATSTLEARRGRASYSGERSIGSVDAGAVGVAVLIEKVASIWPAP</sequence>
<accession>A0A3E0VGJ9</accession>
<evidence type="ECO:0000313" key="5">
    <source>
        <dbReference type="EMBL" id="RFA09076.1"/>
    </source>
</evidence>
<evidence type="ECO:0000313" key="6">
    <source>
        <dbReference type="Proteomes" id="UP000256486"/>
    </source>
</evidence>
<dbReference type="RefSeq" id="WP_116414473.1">
    <property type="nucleotide sequence ID" value="NZ_NBWZ01000001.1"/>
</dbReference>
<proteinExistence type="predicted"/>
<dbReference type="Proteomes" id="UP000256486">
    <property type="component" value="Unassembled WGS sequence"/>
</dbReference>
<dbReference type="InterPro" id="IPR036117">
    <property type="entry name" value="DhaL_dom_sf"/>
</dbReference>
<dbReference type="AlphaFoldDB" id="A0A3E0VGJ9"/>
<name>A0A3E0VGJ9_9MICO</name>
<dbReference type="SMART" id="SM01120">
    <property type="entry name" value="Dak2"/>
    <property type="match status" value="1"/>
</dbReference>
<dbReference type="PANTHER" id="PTHR28629:SF4">
    <property type="entry name" value="TRIOKINASE_FMN CYCLASE"/>
    <property type="match status" value="1"/>
</dbReference>
<keyword evidence="2 5" id="KW-0418">Kinase</keyword>
<dbReference type="FunFam" id="1.25.40.340:FF:000002">
    <property type="entry name" value="Dihydroxyacetone kinase, L subunit"/>
    <property type="match status" value="1"/>
</dbReference>
<dbReference type="InterPro" id="IPR004007">
    <property type="entry name" value="DhaL_dom"/>
</dbReference>
<dbReference type="OrthoDB" id="9800291at2"/>
<dbReference type="GO" id="GO:0004371">
    <property type="term" value="F:glycerone kinase activity"/>
    <property type="evidence" value="ECO:0007669"/>
    <property type="project" value="InterPro"/>
</dbReference>
<evidence type="ECO:0000256" key="2">
    <source>
        <dbReference type="ARBA" id="ARBA00022777"/>
    </source>
</evidence>
<protein>
    <submittedName>
        <fullName evidence="5">Dihydroxyacetone kinase subunit L</fullName>
    </submittedName>
</protein>
<keyword evidence="1" id="KW-0808">Transferase</keyword>
<evidence type="ECO:0000259" key="4">
    <source>
        <dbReference type="PROSITE" id="PS51480"/>
    </source>
</evidence>
<dbReference type="NCBIfam" id="TIGR02365">
    <property type="entry name" value="dha_L_ycgS"/>
    <property type="match status" value="1"/>
</dbReference>
<organism evidence="5 6">
    <name type="scientific">Subtercola boreus</name>
    <dbReference type="NCBI Taxonomy" id="120213"/>
    <lineage>
        <taxon>Bacteria</taxon>
        <taxon>Bacillati</taxon>
        <taxon>Actinomycetota</taxon>
        <taxon>Actinomycetes</taxon>
        <taxon>Micrococcales</taxon>
        <taxon>Microbacteriaceae</taxon>
        <taxon>Subtercola</taxon>
    </lineage>
</organism>
<evidence type="ECO:0000256" key="1">
    <source>
        <dbReference type="ARBA" id="ARBA00022679"/>
    </source>
</evidence>
<evidence type="ECO:0000256" key="3">
    <source>
        <dbReference type="SAM" id="MobiDB-lite"/>
    </source>
</evidence>
<dbReference type="EMBL" id="NBWZ01000001">
    <property type="protein sequence ID" value="RFA09076.1"/>
    <property type="molecule type" value="Genomic_DNA"/>
</dbReference>